<dbReference type="RefSeq" id="WP_067711787.1">
    <property type="nucleotide sequence ID" value="NZ_LPVJ01000006.1"/>
</dbReference>
<dbReference type="InterPro" id="IPR016796">
    <property type="entry name" value="UCP021774"/>
</dbReference>
<dbReference type="InterPro" id="IPR005180">
    <property type="entry name" value="DUF302"/>
</dbReference>
<comment type="caution">
    <text evidence="2">The sequence shown here is derived from an EMBL/GenBank/DDBJ whole genome shotgun (WGS) entry which is preliminary data.</text>
</comment>
<dbReference type="OrthoDB" id="9791067at2"/>
<accession>A0A117SYL9</accession>
<keyword evidence="3" id="KW-1185">Reference proteome</keyword>
<organism evidence="2 3">
    <name type="scientific">Ferroacidibacillus organovorans</name>
    <dbReference type="NCBI Taxonomy" id="1765683"/>
    <lineage>
        <taxon>Bacteria</taxon>
        <taxon>Bacillati</taxon>
        <taxon>Bacillota</taxon>
        <taxon>Bacilli</taxon>
        <taxon>Bacillales</taxon>
        <taxon>Alicyclobacillaceae</taxon>
        <taxon>Ferroacidibacillus</taxon>
    </lineage>
</organism>
<reference evidence="2 3" key="1">
    <citation type="submission" date="2015-12" db="EMBL/GenBank/DDBJ databases">
        <title>Draft genome sequence of Acidibacillus ferrooxidans ITV001, isolated from a chalcopyrite acid mine drainage site in Brazil.</title>
        <authorList>
            <person name="Dall'Agnol H."/>
            <person name="Nancucheo I."/>
            <person name="Johnson B."/>
            <person name="Oliveira R."/>
            <person name="Leite L."/>
            <person name="Pylro V."/>
            <person name="Nunes G.L."/>
            <person name="Tzotzos G."/>
            <person name="Fernandes G.R."/>
            <person name="Dutra J."/>
            <person name="Orellana S.C."/>
            <person name="Oliveira G."/>
        </authorList>
    </citation>
    <scope>NUCLEOTIDE SEQUENCE [LARGE SCALE GENOMIC DNA]</scope>
    <source>
        <strain evidence="3">ITV01</strain>
    </source>
</reference>
<dbReference type="CDD" id="cd14797">
    <property type="entry name" value="DUF302"/>
    <property type="match status" value="1"/>
</dbReference>
<proteinExistence type="predicted"/>
<feature type="domain" description="DUF302" evidence="1">
    <location>
        <begin position="36"/>
        <end position="98"/>
    </location>
</feature>
<dbReference type="PANTHER" id="PTHR38342">
    <property type="entry name" value="SLR5037 PROTEIN"/>
    <property type="match status" value="1"/>
</dbReference>
<dbReference type="Gene3D" id="3.30.310.70">
    <property type="entry name" value="TT1751-like domain"/>
    <property type="match status" value="1"/>
</dbReference>
<dbReference type="AlphaFoldDB" id="A0A117SYL9"/>
<dbReference type="SUPFAM" id="SSF103247">
    <property type="entry name" value="TT1751-like"/>
    <property type="match status" value="1"/>
</dbReference>
<sequence length="129" mass="14226">MAPFHYSVTTNKSVDEAVEALEVALKEHKFGVLWKLDLHAKLEEKGVPLDMPYRVLEVCNPHEAKKVLSETPLVGYFLPCKIVVYEVDGKTQIGLPKPTALMDVVGVASLNEIAQGVENTLIQAIEQAK</sequence>
<protein>
    <recommendedName>
        <fullName evidence="1">DUF302 domain-containing protein</fullName>
    </recommendedName>
</protein>
<gene>
    <name evidence="2" type="ORF">ATW55_12775</name>
</gene>
<dbReference type="PANTHER" id="PTHR38342:SF1">
    <property type="entry name" value="SLR5037 PROTEIN"/>
    <property type="match status" value="1"/>
</dbReference>
<dbReference type="PIRSF" id="PIRSF021774">
    <property type="entry name" value="UCP021774"/>
    <property type="match status" value="1"/>
</dbReference>
<dbReference type="InterPro" id="IPR035923">
    <property type="entry name" value="TT1751-like_sf"/>
</dbReference>
<name>A0A117SYL9_9BACL</name>
<evidence type="ECO:0000313" key="3">
    <source>
        <dbReference type="Proteomes" id="UP000053557"/>
    </source>
</evidence>
<dbReference type="Proteomes" id="UP000053557">
    <property type="component" value="Unassembled WGS sequence"/>
</dbReference>
<evidence type="ECO:0000313" key="2">
    <source>
        <dbReference type="EMBL" id="KUO97174.1"/>
    </source>
</evidence>
<evidence type="ECO:0000259" key="1">
    <source>
        <dbReference type="Pfam" id="PF03625"/>
    </source>
</evidence>
<dbReference type="Pfam" id="PF03625">
    <property type="entry name" value="DUF302"/>
    <property type="match status" value="1"/>
</dbReference>
<dbReference type="EMBL" id="LPVJ01000006">
    <property type="protein sequence ID" value="KUO97174.1"/>
    <property type="molecule type" value="Genomic_DNA"/>
</dbReference>